<sequence length="270" mass="28196">MEHARGGIDGLNPAEIEVLRLLAAGHTIKSIAARLGRTETAINERLRSARRKTGIGSSRELARLLEAQEIWDRKIDLLPPPAPANDGLPPASSGSGWTKGKIAMLFALPAAAAGLFLAAAATTPPAAPPAATITPARHSPLAGNWALDIARIPAEERPARVGIRFHHQPDGRWTTLVEVVTPDGASVHAGSTAATDGVPVPVTGTMANIDTVALRQPAANTLVMTLGKNGAPVSTRVYTVAKDGKSMTETIVWAGGALPKLETTHFTRVD</sequence>
<evidence type="ECO:0000313" key="3">
    <source>
        <dbReference type="Proteomes" id="UP000216991"/>
    </source>
</evidence>
<keyword evidence="3" id="KW-1185">Reference proteome</keyword>
<dbReference type="GO" id="GO:0003677">
    <property type="term" value="F:DNA binding"/>
    <property type="evidence" value="ECO:0007669"/>
    <property type="project" value="InterPro"/>
</dbReference>
<dbReference type="PROSITE" id="PS50043">
    <property type="entry name" value="HTH_LUXR_2"/>
    <property type="match status" value="1"/>
</dbReference>
<feature type="domain" description="HTH luxR-type" evidence="1">
    <location>
        <begin position="4"/>
        <end position="69"/>
    </location>
</feature>
<evidence type="ECO:0000259" key="1">
    <source>
        <dbReference type="PROSITE" id="PS50043"/>
    </source>
</evidence>
<protein>
    <submittedName>
        <fullName evidence="2">Helix-turn-helix transcriptional regulator</fullName>
    </submittedName>
</protein>
<dbReference type="SUPFAM" id="SSF46894">
    <property type="entry name" value="C-terminal effector domain of the bipartite response regulators"/>
    <property type="match status" value="1"/>
</dbReference>
<dbReference type="InterPro" id="IPR016032">
    <property type="entry name" value="Sig_transdc_resp-reg_C-effctor"/>
</dbReference>
<dbReference type="Proteomes" id="UP000216991">
    <property type="component" value="Unassembled WGS sequence"/>
</dbReference>
<dbReference type="AlphaFoldDB" id="A0A255Y596"/>
<name>A0A255Y596_9SPHN</name>
<dbReference type="CDD" id="cd06170">
    <property type="entry name" value="LuxR_C_like"/>
    <property type="match status" value="1"/>
</dbReference>
<dbReference type="SMART" id="SM00421">
    <property type="entry name" value="HTH_LUXR"/>
    <property type="match status" value="1"/>
</dbReference>
<dbReference type="GO" id="GO:0006355">
    <property type="term" value="P:regulation of DNA-templated transcription"/>
    <property type="evidence" value="ECO:0007669"/>
    <property type="project" value="InterPro"/>
</dbReference>
<dbReference type="Pfam" id="PF00196">
    <property type="entry name" value="GerE"/>
    <property type="match status" value="1"/>
</dbReference>
<gene>
    <name evidence="2" type="ORF">CHU93_16030</name>
</gene>
<dbReference type="InterPro" id="IPR000792">
    <property type="entry name" value="Tscrpt_reg_LuxR_C"/>
</dbReference>
<accession>A0A255Y596</accession>
<organism evidence="2 3">
    <name type="scientific">Sandarakinorhabdus cyanobacteriorum</name>
    <dbReference type="NCBI Taxonomy" id="1981098"/>
    <lineage>
        <taxon>Bacteria</taxon>
        <taxon>Pseudomonadati</taxon>
        <taxon>Pseudomonadota</taxon>
        <taxon>Alphaproteobacteria</taxon>
        <taxon>Sphingomonadales</taxon>
        <taxon>Sphingosinicellaceae</taxon>
        <taxon>Sandarakinorhabdus</taxon>
    </lineage>
</organism>
<reference evidence="2 3" key="1">
    <citation type="submission" date="2017-07" db="EMBL/GenBank/DDBJ databases">
        <title>Sandarakinorhabdus cyanobacteriorum sp. nov., a novel bacterium isolated from cyanobacterial aggregates in a eutrophic lake.</title>
        <authorList>
            <person name="Cai H."/>
        </authorList>
    </citation>
    <scope>NUCLEOTIDE SEQUENCE [LARGE SCALE GENOMIC DNA]</scope>
    <source>
        <strain evidence="2 3">TH057</strain>
    </source>
</reference>
<dbReference type="Gene3D" id="1.10.10.10">
    <property type="entry name" value="Winged helix-like DNA-binding domain superfamily/Winged helix DNA-binding domain"/>
    <property type="match status" value="1"/>
</dbReference>
<dbReference type="InterPro" id="IPR036388">
    <property type="entry name" value="WH-like_DNA-bd_sf"/>
</dbReference>
<comment type="caution">
    <text evidence="2">The sequence shown here is derived from an EMBL/GenBank/DDBJ whole genome shotgun (WGS) entry which is preliminary data.</text>
</comment>
<dbReference type="EMBL" id="NOXT01000125">
    <property type="protein sequence ID" value="OYQ24341.1"/>
    <property type="molecule type" value="Genomic_DNA"/>
</dbReference>
<dbReference type="OrthoDB" id="7498307at2"/>
<proteinExistence type="predicted"/>
<evidence type="ECO:0000313" key="2">
    <source>
        <dbReference type="EMBL" id="OYQ24341.1"/>
    </source>
</evidence>